<organism evidence="1 2">
    <name type="scientific">Escherichia coli</name>
    <dbReference type="NCBI Taxonomy" id="562"/>
    <lineage>
        <taxon>Bacteria</taxon>
        <taxon>Pseudomonadati</taxon>
        <taxon>Pseudomonadota</taxon>
        <taxon>Gammaproteobacteria</taxon>
        <taxon>Enterobacterales</taxon>
        <taxon>Enterobacteriaceae</taxon>
        <taxon>Escherichia</taxon>
    </lineage>
</organism>
<evidence type="ECO:0000313" key="2">
    <source>
        <dbReference type="Proteomes" id="UP000277930"/>
    </source>
</evidence>
<accession>A0A3S4K944</accession>
<sequence length="41" mass="4713">MNLTDSLQNVLSGVGTLNRTDWIYLPARHRWMLKISAELKA</sequence>
<evidence type="ECO:0000313" key="1">
    <source>
        <dbReference type="EMBL" id="VED38073.1"/>
    </source>
</evidence>
<dbReference type="EMBL" id="LR134246">
    <property type="protein sequence ID" value="VED38073.1"/>
    <property type="molecule type" value="Genomic_DNA"/>
</dbReference>
<name>A0A3S4K944_ECOLX</name>
<protein>
    <submittedName>
        <fullName evidence="1">Uncharacterized protein</fullName>
    </submittedName>
</protein>
<gene>
    <name evidence="1" type="ORF">NCTC9702_05425</name>
</gene>
<reference evidence="1 2" key="1">
    <citation type="submission" date="2018-12" db="EMBL/GenBank/DDBJ databases">
        <authorList>
            <consortium name="Pathogen Informatics"/>
        </authorList>
    </citation>
    <scope>NUCLEOTIDE SEQUENCE [LARGE SCALE GENOMIC DNA]</scope>
    <source>
        <strain evidence="1 2">NCTC9702</strain>
    </source>
</reference>
<dbReference type="Proteomes" id="UP000277930">
    <property type="component" value="Chromosome 1"/>
</dbReference>
<proteinExistence type="predicted"/>
<dbReference type="AlphaFoldDB" id="A0A3S4K944"/>